<evidence type="ECO:0000313" key="3">
    <source>
        <dbReference type="Proteomes" id="UP000614047"/>
    </source>
</evidence>
<comment type="caution">
    <text evidence="2">The sequence shown here is derived from an EMBL/GenBank/DDBJ whole genome shotgun (WGS) entry which is preliminary data.</text>
</comment>
<dbReference type="EMBL" id="JADOUA010000001">
    <property type="protein sequence ID" value="MBG6090619.1"/>
    <property type="molecule type" value="Genomic_DNA"/>
</dbReference>
<evidence type="ECO:0000313" key="2">
    <source>
        <dbReference type="EMBL" id="MBG6090619.1"/>
    </source>
</evidence>
<dbReference type="AlphaFoldDB" id="A0A931GSA9"/>
<protein>
    <submittedName>
        <fullName evidence="2">Uncharacterized protein</fullName>
    </submittedName>
</protein>
<dbReference type="RefSeq" id="WP_197013061.1">
    <property type="nucleotide sequence ID" value="NZ_BAABES010000011.1"/>
</dbReference>
<reference evidence="2" key="1">
    <citation type="submission" date="2020-11" db="EMBL/GenBank/DDBJ databases">
        <title>Sequencing the genomes of 1000 actinobacteria strains.</title>
        <authorList>
            <person name="Klenk H.-P."/>
        </authorList>
    </citation>
    <scope>NUCLEOTIDE SEQUENCE</scope>
    <source>
        <strain evidence="2">DSM 43175</strain>
    </source>
</reference>
<keyword evidence="3" id="KW-1185">Reference proteome</keyword>
<proteinExistence type="predicted"/>
<accession>A0A931GSA9</accession>
<feature type="region of interest" description="Disordered" evidence="1">
    <location>
        <begin position="52"/>
        <end position="80"/>
    </location>
</feature>
<dbReference type="Proteomes" id="UP000614047">
    <property type="component" value="Unassembled WGS sequence"/>
</dbReference>
<organism evidence="2 3">
    <name type="scientific">Actinomadura viridis</name>
    <dbReference type="NCBI Taxonomy" id="58110"/>
    <lineage>
        <taxon>Bacteria</taxon>
        <taxon>Bacillati</taxon>
        <taxon>Actinomycetota</taxon>
        <taxon>Actinomycetes</taxon>
        <taxon>Streptosporangiales</taxon>
        <taxon>Thermomonosporaceae</taxon>
        <taxon>Actinomadura</taxon>
    </lineage>
</organism>
<name>A0A931GSA9_9ACTN</name>
<gene>
    <name evidence="2" type="ORF">IW256_004732</name>
</gene>
<evidence type="ECO:0000256" key="1">
    <source>
        <dbReference type="SAM" id="MobiDB-lite"/>
    </source>
</evidence>
<sequence length="80" mass="8815">MEDHSFPREDVLTVPATWHGRLHPRRGGHVGAVDSRGDQTLDRVWSDARLTDLGRDRDPRGTLAEPDPVTASEILATSTS</sequence>